<feature type="signal peptide" evidence="1">
    <location>
        <begin position="1"/>
        <end position="23"/>
    </location>
</feature>
<reference evidence="2 3" key="1">
    <citation type="journal article" date="2019" name="Plant Biotechnol. J.">
        <title>The red bayberry genome and genetic basis of sex determination.</title>
        <authorList>
            <person name="Jia H.M."/>
            <person name="Jia H.J."/>
            <person name="Cai Q.L."/>
            <person name="Wang Y."/>
            <person name="Zhao H.B."/>
            <person name="Yang W.F."/>
            <person name="Wang G.Y."/>
            <person name="Li Y.H."/>
            <person name="Zhan D.L."/>
            <person name="Shen Y.T."/>
            <person name="Niu Q.F."/>
            <person name="Chang L."/>
            <person name="Qiu J."/>
            <person name="Zhao L."/>
            <person name="Xie H.B."/>
            <person name="Fu W.Y."/>
            <person name="Jin J."/>
            <person name="Li X.W."/>
            <person name="Jiao Y."/>
            <person name="Zhou C.C."/>
            <person name="Tu T."/>
            <person name="Chai C.Y."/>
            <person name="Gao J.L."/>
            <person name="Fan L.J."/>
            <person name="van de Weg E."/>
            <person name="Wang J.Y."/>
            <person name="Gao Z.S."/>
        </authorList>
    </citation>
    <scope>NUCLEOTIDE SEQUENCE [LARGE SCALE GENOMIC DNA]</scope>
    <source>
        <tissue evidence="2">Leaves</tissue>
    </source>
</reference>
<sequence length="203" mass="22991">MAISKALIASILISLLVLQLSEADQLVNNNGTQGTPSAKIATSGIKHGRGSTREIALLRLYWRKLIVYIPDGLRARRSAINRENRAKLKIVHTSGALKISEFDQINLALLYKKMHTNKDDMLTLEDAQENFEKMEVLQLQYESKGKPYTEVKIFARVLRTKVDYVRDLGCSIQSIRSSSSVSSVDLSRRLEETRLKIEEMKAR</sequence>
<dbReference type="AlphaFoldDB" id="A0A6A1UTI8"/>
<evidence type="ECO:0000256" key="1">
    <source>
        <dbReference type="SAM" id="SignalP"/>
    </source>
</evidence>
<proteinExistence type="predicted"/>
<evidence type="ECO:0000313" key="2">
    <source>
        <dbReference type="EMBL" id="KAB1203662.1"/>
    </source>
</evidence>
<comment type="caution">
    <text evidence="2">The sequence shown here is derived from an EMBL/GenBank/DDBJ whole genome shotgun (WGS) entry which is preliminary data.</text>
</comment>
<evidence type="ECO:0000313" key="3">
    <source>
        <dbReference type="Proteomes" id="UP000516437"/>
    </source>
</evidence>
<protein>
    <submittedName>
        <fullName evidence="2">Uncharacterized protein</fullName>
    </submittedName>
</protein>
<accession>A0A6A1UTI8</accession>
<gene>
    <name evidence="2" type="ORF">CJ030_MR8G002772</name>
</gene>
<keyword evidence="3" id="KW-1185">Reference proteome</keyword>
<dbReference type="EMBL" id="RXIC02000026">
    <property type="protein sequence ID" value="KAB1203662.1"/>
    <property type="molecule type" value="Genomic_DNA"/>
</dbReference>
<name>A0A6A1UTI8_9ROSI</name>
<feature type="chain" id="PRO_5025654437" evidence="1">
    <location>
        <begin position="24"/>
        <end position="203"/>
    </location>
</feature>
<organism evidence="2 3">
    <name type="scientific">Morella rubra</name>
    <name type="common">Chinese bayberry</name>
    <dbReference type="NCBI Taxonomy" id="262757"/>
    <lineage>
        <taxon>Eukaryota</taxon>
        <taxon>Viridiplantae</taxon>
        <taxon>Streptophyta</taxon>
        <taxon>Embryophyta</taxon>
        <taxon>Tracheophyta</taxon>
        <taxon>Spermatophyta</taxon>
        <taxon>Magnoliopsida</taxon>
        <taxon>eudicotyledons</taxon>
        <taxon>Gunneridae</taxon>
        <taxon>Pentapetalae</taxon>
        <taxon>rosids</taxon>
        <taxon>fabids</taxon>
        <taxon>Fagales</taxon>
        <taxon>Myricaceae</taxon>
        <taxon>Morella</taxon>
    </lineage>
</organism>
<dbReference type="Proteomes" id="UP000516437">
    <property type="component" value="Chromosome 8"/>
</dbReference>
<keyword evidence="1" id="KW-0732">Signal</keyword>
<dbReference type="OrthoDB" id="1564766at2759"/>